<protein>
    <recommendedName>
        <fullName evidence="2">F-box domain-containing protein</fullName>
    </recommendedName>
</protein>
<dbReference type="OrthoDB" id="3927840at2759"/>
<evidence type="ECO:0000256" key="1">
    <source>
        <dbReference type="SAM" id="MobiDB-lite"/>
    </source>
</evidence>
<dbReference type="SUPFAM" id="SSF81383">
    <property type="entry name" value="F-box domain"/>
    <property type="match status" value="1"/>
</dbReference>
<name>A0A9P9J836_9HYPO</name>
<evidence type="ECO:0000313" key="4">
    <source>
        <dbReference type="Proteomes" id="UP000738349"/>
    </source>
</evidence>
<dbReference type="PROSITE" id="PS50181">
    <property type="entry name" value="FBOX"/>
    <property type="match status" value="1"/>
</dbReference>
<reference evidence="3" key="1">
    <citation type="journal article" date="2021" name="Nat. Commun.">
        <title>Genetic determinants of endophytism in the Arabidopsis root mycobiome.</title>
        <authorList>
            <person name="Mesny F."/>
            <person name="Miyauchi S."/>
            <person name="Thiergart T."/>
            <person name="Pickel B."/>
            <person name="Atanasova L."/>
            <person name="Karlsson M."/>
            <person name="Huettel B."/>
            <person name="Barry K.W."/>
            <person name="Haridas S."/>
            <person name="Chen C."/>
            <person name="Bauer D."/>
            <person name="Andreopoulos W."/>
            <person name="Pangilinan J."/>
            <person name="LaButti K."/>
            <person name="Riley R."/>
            <person name="Lipzen A."/>
            <person name="Clum A."/>
            <person name="Drula E."/>
            <person name="Henrissat B."/>
            <person name="Kohler A."/>
            <person name="Grigoriev I.V."/>
            <person name="Martin F.M."/>
            <person name="Hacquard S."/>
        </authorList>
    </citation>
    <scope>NUCLEOTIDE SEQUENCE</scope>
    <source>
        <strain evidence="3">MPI-CAGE-AT-0147</strain>
    </source>
</reference>
<organism evidence="3 4">
    <name type="scientific">Dactylonectria macrodidyma</name>
    <dbReference type="NCBI Taxonomy" id="307937"/>
    <lineage>
        <taxon>Eukaryota</taxon>
        <taxon>Fungi</taxon>
        <taxon>Dikarya</taxon>
        <taxon>Ascomycota</taxon>
        <taxon>Pezizomycotina</taxon>
        <taxon>Sordariomycetes</taxon>
        <taxon>Hypocreomycetidae</taxon>
        <taxon>Hypocreales</taxon>
        <taxon>Nectriaceae</taxon>
        <taxon>Dactylonectria</taxon>
    </lineage>
</organism>
<dbReference type="InterPro" id="IPR036047">
    <property type="entry name" value="F-box-like_dom_sf"/>
</dbReference>
<proteinExistence type="predicted"/>
<dbReference type="Pfam" id="PF12937">
    <property type="entry name" value="F-box-like"/>
    <property type="match status" value="1"/>
</dbReference>
<dbReference type="Proteomes" id="UP000738349">
    <property type="component" value="Unassembled WGS sequence"/>
</dbReference>
<sequence>MSAFSLDAITNELLVLIADYLDHDALARLNRTCKRINAVIEPQIWTKIEFHSNGYHESSAEAKDPPPFTAATLRNYQTERHPGQYALGHIHENKAMTFVNLLQDYHANNQERLKELCSRVKHLCTGVIHEWGQREGYGDDEGDNKTKFWQIIPYFTNLETLEIHGDNTALPLIIDEITAPPLQKLRFTKLFAYVPLQFAQWVMKSAPTLERLDLGLLDRPISTSLANNPENPPLPEENLGDSDGESDYGSLCGENVIPRPMGGIVCGRLEPNLSRLKTLYLCSPAASPVSEDAWSQYTFSSRAERACFSDWRRLLLASSRTLETLVLDQRPGAEYIENDGVTEAEYMRLNEDGNINKALVKLVKDLLVDKDTFPLLKHVYLYGFAVAENSERQPGEKTPGGRLMLDLAQRGVKCEARLGKWCFFDSDPGYTFWCKWEDDDDDEEDEEDSWDTLLAQV</sequence>
<accession>A0A9P9J836</accession>
<comment type="caution">
    <text evidence="3">The sequence shown here is derived from an EMBL/GenBank/DDBJ whole genome shotgun (WGS) entry which is preliminary data.</text>
</comment>
<dbReference type="AlphaFoldDB" id="A0A9P9J836"/>
<dbReference type="EMBL" id="JAGMUV010000005">
    <property type="protein sequence ID" value="KAH7155912.1"/>
    <property type="molecule type" value="Genomic_DNA"/>
</dbReference>
<evidence type="ECO:0000259" key="2">
    <source>
        <dbReference type="PROSITE" id="PS50181"/>
    </source>
</evidence>
<feature type="region of interest" description="Disordered" evidence="1">
    <location>
        <begin position="224"/>
        <end position="246"/>
    </location>
</feature>
<gene>
    <name evidence="3" type="ORF">EDB81DRAFT_785775</name>
</gene>
<feature type="domain" description="F-box" evidence="2">
    <location>
        <begin position="3"/>
        <end position="48"/>
    </location>
</feature>
<evidence type="ECO:0000313" key="3">
    <source>
        <dbReference type="EMBL" id="KAH7155912.1"/>
    </source>
</evidence>
<keyword evidence="4" id="KW-1185">Reference proteome</keyword>
<dbReference type="InterPro" id="IPR001810">
    <property type="entry name" value="F-box_dom"/>
</dbReference>